<dbReference type="InParanoid" id="A0A151GJP7"/>
<feature type="compositionally biased region" description="Pro residues" evidence="2">
    <location>
        <begin position="133"/>
        <end position="142"/>
    </location>
</feature>
<evidence type="ECO:0000313" key="5">
    <source>
        <dbReference type="Proteomes" id="UP000076580"/>
    </source>
</evidence>
<evidence type="ECO:0000256" key="1">
    <source>
        <dbReference type="SAM" id="Coils"/>
    </source>
</evidence>
<feature type="compositionally biased region" description="Polar residues" evidence="2">
    <location>
        <begin position="100"/>
        <end position="115"/>
    </location>
</feature>
<keyword evidence="1" id="KW-0175">Coiled coil</keyword>
<dbReference type="Pfam" id="PF20994">
    <property type="entry name" value="CENPU"/>
    <property type="match status" value="1"/>
</dbReference>
<dbReference type="Proteomes" id="UP000076580">
    <property type="component" value="Chromosome 02"/>
</dbReference>
<feature type="compositionally biased region" description="Low complexity" evidence="2">
    <location>
        <begin position="42"/>
        <end position="53"/>
    </location>
</feature>
<organism evidence="4 5">
    <name type="scientific">Drechmeria coniospora</name>
    <name type="common">Nematophagous fungus</name>
    <name type="synonym">Meria coniospora</name>
    <dbReference type="NCBI Taxonomy" id="98403"/>
    <lineage>
        <taxon>Eukaryota</taxon>
        <taxon>Fungi</taxon>
        <taxon>Dikarya</taxon>
        <taxon>Ascomycota</taxon>
        <taxon>Pezizomycotina</taxon>
        <taxon>Sordariomycetes</taxon>
        <taxon>Hypocreomycetidae</taxon>
        <taxon>Hypocreales</taxon>
        <taxon>Ophiocordycipitaceae</taxon>
        <taxon>Drechmeria</taxon>
    </lineage>
</organism>
<evidence type="ECO:0000256" key="2">
    <source>
        <dbReference type="SAM" id="MobiDB-lite"/>
    </source>
</evidence>
<dbReference type="STRING" id="98403.A0A151GJP7"/>
<gene>
    <name evidence="4" type="ORF">DCS_04316</name>
</gene>
<feature type="domain" description="Inner kinetochore subunit AME1" evidence="3">
    <location>
        <begin position="420"/>
        <end position="605"/>
    </location>
</feature>
<accession>A0A151GJP7</accession>
<feature type="coiled-coil region" evidence="1">
    <location>
        <begin position="453"/>
        <end position="511"/>
    </location>
</feature>
<comment type="caution">
    <text evidence="4">The sequence shown here is derived from an EMBL/GenBank/DDBJ whole genome shotgun (WGS) entry which is preliminary data.</text>
</comment>
<feature type="compositionally biased region" description="Basic residues" evidence="2">
    <location>
        <begin position="287"/>
        <end position="297"/>
    </location>
</feature>
<feature type="compositionally biased region" description="Basic residues" evidence="2">
    <location>
        <begin position="322"/>
        <end position="331"/>
    </location>
</feature>
<reference evidence="4 5" key="1">
    <citation type="journal article" date="2016" name="Sci. Rep.">
        <title>Insights into Adaptations to a Near-Obligate Nematode Endoparasitic Lifestyle from the Finished Genome of Drechmeria coniospora.</title>
        <authorList>
            <person name="Zhang L."/>
            <person name="Zhou Z."/>
            <person name="Guo Q."/>
            <person name="Fokkens L."/>
            <person name="Miskei M."/>
            <person name="Pocsi I."/>
            <person name="Zhang W."/>
            <person name="Chen M."/>
            <person name="Wang L."/>
            <person name="Sun Y."/>
            <person name="Donzelli B.G."/>
            <person name="Gibson D.M."/>
            <person name="Nelson D.R."/>
            <person name="Luo J.G."/>
            <person name="Rep M."/>
            <person name="Liu H."/>
            <person name="Yang S."/>
            <person name="Wang J."/>
            <person name="Krasnoff S.B."/>
            <person name="Xu Y."/>
            <person name="Molnar I."/>
            <person name="Lin M."/>
        </authorList>
    </citation>
    <scope>NUCLEOTIDE SEQUENCE [LARGE SCALE GENOMIC DNA]</scope>
    <source>
        <strain evidence="4 5">ARSEF 6962</strain>
    </source>
</reference>
<name>A0A151GJP7_DRECN</name>
<proteinExistence type="predicted"/>
<dbReference type="EMBL" id="LAYC01000002">
    <property type="protein sequence ID" value="KYK57308.1"/>
    <property type="molecule type" value="Genomic_DNA"/>
</dbReference>
<feature type="compositionally biased region" description="Polar residues" evidence="2">
    <location>
        <begin position="172"/>
        <end position="198"/>
    </location>
</feature>
<dbReference type="InterPro" id="IPR048743">
    <property type="entry name" value="AME1"/>
</dbReference>
<feature type="compositionally biased region" description="Acidic residues" evidence="2">
    <location>
        <begin position="365"/>
        <end position="379"/>
    </location>
</feature>
<evidence type="ECO:0000313" key="4">
    <source>
        <dbReference type="EMBL" id="KYK57308.1"/>
    </source>
</evidence>
<keyword evidence="5" id="KW-1185">Reference proteome</keyword>
<evidence type="ECO:0000259" key="3">
    <source>
        <dbReference type="Pfam" id="PF20994"/>
    </source>
</evidence>
<feature type="compositionally biased region" description="Basic and acidic residues" evidence="2">
    <location>
        <begin position="8"/>
        <end position="21"/>
    </location>
</feature>
<dbReference type="GeneID" id="63716959"/>
<protein>
    <recommendedName>
        <fullName evidence="3">Inner kinetochore subunit AME1 domain-containing protein</fullName>
    </recommendedName>
</protein>
<dbReference type="RefSeq" id="XP_040656660.1">
    <property type="nucleotide sequence ID" value="XM_040801627.1"/>
</dbReference>
<dbReference type="AlphaFoldDB" id="A0A151GJP7"/>
<feature type="region of interest" description="Disordered" evidence="2">
    <location>
        <begin position="1"/>
        <end position="386"/>
    </location>
</feature>
<feature type="compositionally biased region" description="Basic and acidic residues" evidence="2">
    <location>
        <begin position="271"/>
        <end position="280"/>
    </location>
</feature>
<sequence>MATATAGGRERRQERLNERLRGAQRANVQDESFHLNIDGLESSSPSRVAPSSSTRKRKHGDAPASRENSSPARRSTRSATKDPSVAEQGAETRGAGSDIGNASSGRKTRTPSSLASAVRRPADTGPDELEMPSEPPSAPSPPRTAMSTAMLEEIEESPLHAPGSGRRRTIPLGSTLSSATRLGSVLSADNGSAPSSSPLVRKVRRSDVAPSVPSRLSLRPASTVGGDENVDELSPNGPGVRRPAEAPRSSPLSVHEAERTAEGEVAGNVPRSEDEAERVGATETAKSPRRKRPRRSLRNSSPELGSGSDGCAQQTEPVPSQKRPRRARSPVRQKEPACKPRSRAQQARQKAPGSTMMAKKRDKGADDDGADDGADDGTDNDGGGIEITVQRFVNNKRRDGDDDVDPLQCVIPFANRSGETVVDVFAQVCNEVIDVTLKQFQQLLARADDAAKKKEYRIKIRAVEAYREELRSRLLLHAIHLNHWYSLRKQAREAQKEKLALRQEILRLRGEREQVALRMDAVRIKHEADDKELTFRLNTSTLMQEIELAVDQGQAAPELATAERKRADIANLDLLAAQVADQASSASSTGGLLRRVQEFNGLLERAAAALESR</sequence>